<evidence type="ECO:0000313" key="3">
    <source>
        <dbReference type="Proteomes" id="UP001222027"/>
    </source>
</evidence>
<dbReference type="EMBL" id="JAQQAF010000009">
    <property type="protein sequence ID" value="KAJ8458764.1"/>
    <property type="molecule type" value="Genomic_DNA"/>
</dbReference>
<evidence type="ECO:0000313" key="2">
    <source>
        <dbReference type="EMBL" id="KAJ8458764.1"/>
    </source>
</evidence>
<keyword evidence="3" id="KW-1185">Reference proteome</keyword>
<organism evidence="2 3">
    <name type="scientific">Ensete ventricosum</name>
    <name type="common">Abyssinian banana</name>
    <name type="synonym">Musa ensete</name>
    <dbReference type="NCBI Taxonomy" id="4639"/>
    <lineage>
        <taxon>Eukaryota</taxon>
        <taxon>Viridiplantae</taxon>
        <taxon>Streptophyta</taxon>
        <taxon>Embryophyta</taxon>
        <taxon>Tracheophyta</taxon>
        <taxon>Spermatophyta</taxon>
        <taxon>Magnoliopsida</taxon>
        <taxon>Liliopsida</taxon>
        <taxon>Zingiberales</taxon>
        <taxon>Musaceae</taxon>
        <taxon>Ensete</taxon>
    </lineage>
</organism>
<dbReference type="PANTHER" id="PTHR35304">
    <property type="entry name" value="OS05G0120300 PROTEIN-RELATED"/>
    <property type="match status" value="1"/>
</dbReference>
<dbReference type="AlphaFoldDB" id="A0AAV8PPL6"/>
<dbReference type="PANTHER" id="PTHR35304:SF1">
    <property type="entry name" value="OS05G0120300 PROTEIN"/>
    <property type="match status" value="1"/>
</dbReference>
<sequence length="197" mass="22312">MSSRCKSSLGFVDARVPVRATYVNLYKWPESDAEFVKSVTRRRGKVDGRSGGSNLEGGGRQWSAAPTAVDSYSCRQMYLRSYTFSRRESVPEKTQRCLGRVRETAAVFPFRQRKNEGTAGGVNGDANNKNIPNTRMKTEKKKRKKKACVTVRKLRDVSYSTLYFIFHRLLSCTARVEVVRRGCKLPQKSHSSLFPVS</sequence>
<proteinExistence type="predicted"/>
<comment type="caution">
    <text evidence="2">The sequence shown here is derived from an EMBL/GenBank/DDBJ whole genome shotgun (WGS) entry which is preliminary data.</text>
</comment>
<evidence type="ECO:0000256" key="1">
    <source>
        <dbReference type="SAM" id="MobiDB-lite"/>
    </source>
</evidence>
<reference evidence="2 3" key="1">
    <citation type="submission" date="2022-12" db="EMBL/GenBank/DDBJ databases">
        <title>Chromosome-scale assembly of the Ensete ventricosum genome.</title>
        <authorList>
            <person name="Dussert Y."/>
            <person name="Stocks J."/>
            <person name="Wendawek A."/>
            <person name="Woldeyes F."/>
            <person name="Nichols R.A."/>
            <person name="Borrell J.S."/>
        </authorList>
    </citation>
    <scope>NUCLEOTIDE SEQUENCE [LARGE SCALE GENOMIC DNA]</scope>
    <source>
        <strain evidence="3">cv. Maze</strain>
        <tissue evidence="2">Seeds</tissue>
    </source>
</reference>
<dbReference type="Proteomes" id="UP001222027">
    <property type="component" value="Unassembled WGS sequence"/>
</dbReference>
<feature type="region of interest" description="Disordered" evidence="1">
    <location>
        <begin position="115"/>
        <end position="144"/>
    </location>
</feature>
<gene>
    <name evidence="2" type="ORF">OPV22_031690</name>
</gene>
<accession>A0AAV8PPL6</accession>
<protein>
    <submittedName>
        <fullName evidence="2">Uncharacterized protein</fullName>
    </submittedName>
</protein>
<name>A0AAV8PPL6_ENSVE</name>